<name>A0ABW3FQ71_9PSEU</name>
<sequence>MHLPFVTAQFHAPHLRMPDQKDLTSAADAVRERLPSRDQALFYGALAAGAAFSLIEWPVALAIGAGNALVQRHLHEQQHSGPA</sequence>
<accession>A0ABW3FQ71</accession>
<reference evidence="3" key="1">
    <citation type="journal article" date="2019" name="Int. J. Syst. Evol. Microbiol.">
        <title>The Global Catalogue of Microorganisms (GCM) 10K type strain sequencing project: providing services to taxonomists for standard genome sequencing and annotation.</title>
        <authorList>
            <consortium name="The Broad Institute Genomics Platform"/>
            <consortium name="The Broad Institute Genome Sequencing Center for Infectious Disease"/>
            <person name="Wu L."/>
            <person name="Ma J."/>
        </authorList>
    </citation>
    <scope>NUCLEOTIDE SEQUENCE [LARGE SCALE GENOMIC DNA]</scope>
    <source>
        <strain evidence="3">CCUG 56401</strain>
    </source>
</reference>
<feature type="transmembrane region" description="Helical" evidence="1">
    <location>
        <begin position="40"/>
        <end position="70"/>
    </location>
</feature>
<evidence type="ECO:0000313" key="3">
    <source>
        <dbReference type="Proteomes" id="UP001597018"/>
    </source>
</evidence>
<proteinExistence type="predicted"/>
<dbReference type="Proteomes" id="UP001597018">
    <property type="component" value="Unassembled WGS sequence"/>
</dbReference>
<keyword evidence="1" id="KW-1133">Transmembrane helix</keyword>
<comment type="caution">
    <text evidence="2">The sequence shown here is derived from an EMBL/GenBank/DDBJ whole genome shotgun (WGS) entry which is preliminary data.</text>
</comment>
<keyword evidence="1" id="KW-0812">Transmembrane</keyword>
<keyword evidence="3" id="KW-1185">Reference proteome</keyword>
<dbReference type="EMBL" id="JBHTIW010000008">
    <property type="protein sequence ID" value="MFD0920709.1"/>
    <property type="molecule type" value="Genomic_DNA"/>
</dbReference>
<evidence type="ECO:0000256" key="1">
    <source>
        <dbReference type="SAM" id="Phobius"/>
    </source>
</evidence>
<dbReference type="RefSeq" id="WP_345600252.1">
    <property type="nucleotide sequence ID" value="NZ_BAABLT010000006.1"/>
</dbReference>
<keyword evidence="1" id="KW-0472">Membrane</keyword>
<protein>
    <submittedName>
        <fullName evidence="2">Uncharacterized protein</fullName>
    </submittedName>
</protein>
<organism evidence="2 3">
    <name type="scientific">Saccharopolyspora rosea</name>
    <dbReference type="NCBI Taxonomy" id="524884"/>
    <lineage>
        <taxon>Bacteria</taxon>
        <taxon>Bacillati</taxon>
        <taxon>Actinomycetota</taxon>
        <taxon>Actinomycetes</taxon>
        <taxon>Pseudonocardiales</taxon>
        <taxon>Pseudonocardiaceae</taxon>
        <taxon>Saccharopolyspora</taxon>
    </lineage>
</organism>
<gene>
    <name evidence="2" type="ORF">ACFQ16_13220</name>
</gene>
<evidence type="ECO:0000313" key="2">
    <source>
        <dbReference type="EMBL" id="MFD0920709.1"/>
    </source>
</evidence>